<accession>A0AB34FY17</accession>
<gene>
    <name evidence="1" type="ORF">O9K51_02195</name>
</gene>
<dbReference type="AlphaFoldDB" id="A0AB34FY17"/>
<sequence>MASAALLPAVCCSDLNDPGRTWTAWPLVVTGLRGSTAVRSHFGFMRSSESSDAAEEGPIRR</sequence>
<evidence type="ECO:0000313" key="2">
    <source>
        <dbReference type="Proteomes" id="UP001163105"/>
    </source>
</evidence>
<organism evidence="1 2">
    <name type="scientific">Purpureocillium lavendulum</name>
    <dbReference type="NCBI Taxonomy" id="1247861"/>
    <lineage>
        <taxon>Eukaryota</taxon>
        <taxon>Fungi</taxon>
        <taxon>Dikarya</taxon>
        <taxon>Ascomycota</taxon>
        <taxon>Pezizomycotina</taxon>
        <taxon>Sordariomycetes</taxon>
        <taxon>Hypocreomycetidae</taxon>
        <taxon>Hypocreales</taxon>
        <taxon>Ophiocordycipitaceae</taxon>
        <taxon>Purpureocillium</taxon>
    </lineage>
</organism>
<evidence type="ECO:0000313" key="1">
    <source>
        <dbReference type="EMBL" id="KAJ6443809.1"/>
    </source>
</evidence>
<comment type="caution">
    <text evidence="1">The sequence shown here is derived from an EMBL/GenBank/DDBJ whole genome shotgun (WGS) entry which is preliminary data.</text>
</comment>
<name>A0AB34FY17_9HYPO</name>
<reference evidence="1" key="1">
    <citation type="submission" date="2023-01" db="EMBL/GenBank/DDBJ databases">
        <title>The growth and conidiation of Purpureocillium lavendulum are regulated by nitrogen source and histone H3K14 acetylation.</title>
        <authorList>
            <person name="Tang P."/>
            <person name="Han J."/>
            <person name="Zhang C."/>
            <person name="Tang P."/>
            <person name="Qi F."/>
            <person name="Zhang K."/>
            <person name="Liang L."/>
        </authorList>
    </citation>
    <scope>NUCLEOTIDE SEQUENCE</scope>
    <source>
        <strain evidence="1">YMF1.00683</strain>
    </source>
</reference>
<evidence type="ECO:0008006" key="3">
    <source>
        <dbReference type="Google" id="ProtNLM"/>
    </source>
</evidence>
<proteinExistence type="predicted"/>
<dbReference type="Proteomes" id="UP001163105">
    <property type="component" value="Unassembled WGS sequence"/>
</dbReference>
<protein>
    <recommendedName>
        <fullName evidence="3">Secreted protein</fullName>
    </recommendedName>
</protein>
<keyword evidence="2" id="KW-1185">Reference proteome</keyword>
<dbReference type="EMBL" id="JAQHRD010000002">
    <property type="protein sequence ID" value="KAJ6443809.1"/>
    <property type="molecule type" value="Genomic_DNA"/>
</dbReference>